<evidence type="ECO:0008006" key="13">
    <source>
        <dbReference type="Google" id="ProtNLM"/>
    </source>
</evidence>
<comment type="subcellular location">
    <subcellularLocation>
        <location evidence="1">Cell membrane</location>
        <topology evidence="1">Multi-pass membrane protein</topology>
    </subcellularLocation>
</comment>
<evidence type="ECO:0000313" key="11">
    <source>
        <dbReference type="EMBL" id="KAG5676404.1"/>
    </source>
</evidence>
<accession>A0A9J6C2K1</accession>
<feature type="transmembrane region" description="Helical" evidence="10">
    <location>
        <begin position="465"/>
        <end position="483"/>
    </location>
</feature>
<keyword evidence="4 10" id="KW-0812">Transmembrane</keyword>
<proteinExistence type="predicted"/>
<reference evidence="11" key="1">
    <citation type="submission" date="2021-03" db="EMBL/GenBank/DDBJ databases">
        <title>Chromosome level genome of the anhydrobiotic midge Polypedilum vanderplanki.</title>
        <authorList>
            <person name="Yoshida Y."/>
            <person name="Kikawada T."/>
            <person name="Gusev O."/>
        </authorList>
    </citation>
    <scope>NUCLEOTIDE SEQUENCE</scope>
    <source>
        <strain evidence="11">NIAS01</strain>
        <tissue evidence="11">Whole body or cell culture</tissue>
    </source>
</reference>
<keyword evidence="2" id="KW-1003">Cell membrane</keyword>
<keyword evidence="3" id="KW-0716">Sensory transduction</keyword>
<keyword evidence="5" id="KW-0552">Olfaction</keyword>
<evidence type="ECO:0000256" key="1">
    <source>
        <dbReference type="ARBA" id="ARBA00004651"/>
    </source>
</evidence>
<dbReference type="Proteomes" id="UP001107558">
    <property type="component" value="Chromosome 2"/>
</dbReference>
<protein>
    <recommendedName>
        <fullName evidence="13">Odorant receptor</fullName>
    </recommendedName>
</protein>
<dbReference type="GO" id="GO:0004984">
    <property type="term" value="F:olfactory receptor activity"/>
    <property type="evidence" value="ECO:0007669"/>
    <property type="project" value="InterPro"/>
</dbReference>
<dbReference type="PANTHER" id="PTHR21137:SF35">
    <property type="entry name" value="ODORANT RECEPTOR 19A-RELATED"/>
    <property type="match status" value="1"/>
</dbReference>
<evidence type="ECO:0000256" key="2">
    <source>
        <dbReference type="ARBA" id="ARBA00022475"/>
    </source>
</evidence>
<evidence type="ECO:0000256" key="8">
    <source>
        <dbReference type="ARBA" id="ARBA00023170"/>
    </source>
</evidence>
<comment type="caution">
    <text evidence="11">The sequence shown here is derived from an EMBL/GenBank/DDBJ whole genome shotgun (WGS) entry which is preliminary data.</text>
</comment>
<evidence type="ECO:0000256" key="3">
    <source>
        <dbReference type="ARBA" id="ARBA00022606"/>
    </source>
</evidence>
<dbReference type="AlphaFoldDB" id="A0A9J6C2K1"/>
<evidence type="ECO:0000256" key="6">
    <source>
        <dbReference type="ARBA" id="ARBA00022989"/>
    </source>
</evidence>
<feature type="transmembrane region" description="Helical" evidence="10">
    <location>
        <begin position="650"/>
        <end position="670"/>
    </location>
</feature>
<evidence type="ECO:0000256" key="4">
    <source>
        <dbReference type="ARBA" id="ARBA00022692"/>
    </source>
</evidence>
<feature type="transmembrane region" description="Helical" evidence="10">
    <location>
        <begin position="96"/>
        <end position="114"/>
    </location>
</feature>
<dbReference type="GO" id="GO:0005886">
    <property type="term" value="C:plasma membrane"/>
    <property type="evidence" value="ECO:0007669"/>
    <property type="project" value="UniProtKB-SubCell"/>
</dbReference>
<keyword evidence="9" id="KW-0807">Transducer</keyword>
<organism evidence="11 12">
    <name type="scientific">Polypedilum vanderplanki</name>
    <name type="common">Sleeping chironomid midge</name>
    <dbReference type="NCBI Taxonomy" id="319348"/>
    <lineage>
        <taxon>Eukaryota</taxon>
        <taxon>Metazoa</taxon>
        <taxon>Ecdysozoa</taxon>
        <taxon>Arthropoda</taxon>
        <taxon>Hexapoda</taxon>
        <taxon>Insecta</taxon>
        <taxon>Pterygota</taxon>
        <taxon>Neoptera</taxon>
        <taxon>Endopterygota</taxon>
        <taxon>Diptera</taxon>
        <taxon>Nematocera</taxon>
        <taxon>Chironomoidea</taxon>
        <taxon>Chironomidae</taxon>
        <taxon>Chironominae</taxon>
        <taxon>Polypedilum</taxon>
        <taxon>Polypedilum</taxon>
    </lineage>
</organism>
<feature type="transmembrane region" description="Helical" evidence="10">
    <location>
        <begin position="621"/>
        <end position="644"/>
    </location>
</feature>
<gene>
    <name evidence="11" type="ORF">PVAND_006242</name>
</gene>
<feature type="transmembrane region" description="Helical" evidence="10">
    <location>
        <begin position="281"/>
        <end position="301"/>
    </location>
</feature>
<dbReference type="GO" id="GO:0007165">
    <property type="term" value="P:signal transduction"/>
    <property type="evidence" value="ECO:0007669"/>
    <property type="project" value="UniProtKB-KW"/>
</dbReference>
<sequence>MAFLGELEQAMAFNRIYESFHNTGELCCLLAIESFGINVAVRYVCELLLDTAKLRTDLIEIVKNIYKRDEQNHKYRLILEKNLEFISLTLKNMTRIFLMVCLIANFTAWIASWLTGEFILVAPIYMPWIDPQTLSGYIISSAILLFFTFWIYLVFLPAESKFFVTTLQTIPLIDVYCMKFQNFGEELKESKIQKPEIEKVEQSTSKEAKVETVKAESELRPETDIERKLIVLIKEFNEYDDFLKTFFKSIEIPTFVVLSINATAIGLAVLTTLYYSKVIGAILVGFFFFQVFIPCSQGTIISNQKKKLLIAIWDFPCLSLAVHCKGLKMTKRKPSELVVHQFKNVYKFSRIYGVDTGKKNTFFNYRLFIMAFLGELEQAMAFNRMYQSLHNIGELCCLLAIESFGINVAVRYVCELLFHTEKFRLDLIEIIKNIYKRDEQNHKYRLILEKNLEIISLTSKYFKRTFFIVCLIVNFTAWIASWLTGEFILLAPIYMPWVDPQTLSGYIISSAILFFFTFWIYLVFMPVESYLLVTTLQTIPLIDVYCMKIQDFGDELKKSKIQKPKIEKVKQSTSKEAKVETVKAESELKPEADTEKKLINLIKEFNEYDDFMKNFFKSIDIQTFVVLSINATAIGLAVLTTLYYSKVIGAILAVFFSFQVFIPSSQGTIISNQKEKLLIAIWDFPWYELSLKNQKVFLQFLHLCQYSEDVSIFIVGELNMQIIKCEN</sequence>
<feature type="transmembrane region" description="Helical" evidence="10">
    <location>
        <begin position="134"/>
        <end position="155"/>
    </location>
</feature>
<feature type="transmembrane region" description="Helical" evidence="10">
    <location>
        <begin position="503"/>
        <end position="524"/>
    </location>
</feature>
<keyword evidence="6 10" id="KW-1133">Transmembrane helix</keyword>
<keyword evidence="7 10" id="KW-0472">Membrane</keyword>
<dbReference type="PANTHER" id="PTHR21137">
    <property type="entry name" value="ODORANT RECEPTOR"/>
    <property type="match status" value="1"/>
</dbReference>
<feature type="transmembrane region" description="Helical" evidence="10">
    <location>
        <begin position="252"/>
        <end position="275"/>
    </location>
</feature>
<evidence type="ECO:0000256" key="9">
    <source>
        <dbReference type="ARBA" id="ARBA00023224"/>
    </source>
</evidence>
<evidence type="ECO:0000256" key="5">
    <source>
        <dbReference type="ARBA" id="ARBA00022725"/>
    </source>
</evidence>
<evidence type="ECO:0000256" key="10">
    <source>
        <dbReference type="SAM" id="Phobius"/>
    </source>
</evidence>
<dbReference type="GO" id="GO:0005549">
    <property type="term" value="F:odorant binding"/>
    <property type="evidence" value="ECO:0007669"/>
    <property type="project" value="InterPro"/>
</dbReference>
<dbReference type="InterPro" id="IPR004117">
    <property type="entry name" value="7tm6_olfct_rcpt"/>
</dbReference>
<evidence type="ECO:0000313" key="12">
    <source>
        <dbReference type="Proteomes" id="UP001107558"/>
    </source>
</evidence>
<evidence type="ECO:0000256" key="7">
    <source>
        <dbReference type="ARBA" id="ARBA00023136"/>
    </source>
</evidence>
<keyword evidence="12" id="KW-1185">Reference proteome</keyword>
<dbReference type="EMBL" id="JADBJN010000002">
    <property type="protein sequence ID" value="KAG5676404.1"/>
    <property type="molecule type" value="Genomic_DNA"/>
</dbReference>
<dbReference type="Pfam" id="PF02949">
    <property type="entry name" value="7tm_6"/>
    <property type="match status" value="2"/>
</dbReference>
<dbReference type="OrthoDB" id="7964808at2759"/>
<keyword evidence="8" id="KW-0675">Receptor</keyword>
<name>A0A9J6C2K1_POLVA</name>